<dbReference type="EMBL" id="WIQZ01000182">
    <property type="protein sequence ID" value="KAF3119290.1"/>
    <property type="molecule type" value="Genomic_DNA"/>
</dbReference>
<sequence length="418" mass="48812">MADQLTRKFHASSPDRGSSFQAVERPRKRLRKRTNIIFNQRYDPITMILKWQNDEKSTELLHEGQKTNTRLKVFHQPNGLKTMCFFCPMPARNKPSNIADLQFLQFQDDSVNINALMFSKDGTLWSPGENEKPNPDEHYMVISIRFDIPYPNQLPPKNDRTIHHSIDWGIFDSIAGVKGGLLEMRLKPWLDLYNWILKIQEPVDIPYQQKVLDRWWRDRREFETTWHPIVKREYELMKAETERYTITGLLAEFEEFHGFSNPELEPAADLPEEDLPKRRSKLSGLLYVQCKEGSKFQLLWPVPGGKNTFFELEGTVSAEDEYRSERPPGIVASMVIPIHQQTDPRKGTIFSFQMVADTTIYDRRVRAINNLAKPRPKLEDRLKPEEVFLLGKPASPILLSTEVDFHAIWQKSLFSREA</sequence>
<reference evidence="2 3" key="1">
    <citation type="submission" date="2019-06" db="EMBL/GenBank/DDBJ databases">
        <authorList>
            <person name="Palmer J.M."/>
        </authorList>
    </citation>
    <scope>NUCLEOTIDE SEQUENCE [LARGE SCALE GENOMIC DNA]</scope>
    <source>
        <strain evidence="2 3">TWF703</strain>
    </source>
</reference>
<name>A0A7C8JEY6_ORBOL</name>
<evidence type="ECO:0000256" key="1">
    <source>
        <dbReference type="SAM" id="MobiDB-lite"/>
    </source>
</evidence>
<protein>
    <submittedName>
        <fullName evidence="2">Uncharacterized protein</fullName>
    </submittedName>
</protein>
<gene>
    <name evidence="2" type="ORF">TWF703_003547</name>
</gene>
<evidence type="ECO:0000313" key="2">
    <source>
        <dbReference type="EMBL" id="KAF3119290.1"/>
    </source>
</evidence>
<comment type="caution">
    <text evidence="2">The sequence shown here is derived from an EMBL/GenBank/DDBJ whole genome shotgun (WGS) entry which is preliminary data.</text>
</comment>
<evidence type="ECO:0000313" key="3">
    <source>
        <dbReference type="Proteomes" id="UP000480548"/>
    </source>
</evidence>
<organism evidence="2 3">
    <name type="scientific">Orbilia oligospora</name>
    <name type="common">Nematode-trapping fungus</name>
    <name type="synonym">Arthrobotrys oligospora</name>
    <dbReference type="NCBI Taxonomy" id="2813651"/>
    <lineage>
        <taxon>Eukaryota</taxon>
        <taxon>Fungi</taxon>
        <taxon>Dikarya</taxon>
        <taxon>Ascomycota</taxon>
        <taxon>Pezizomycotina</taxon>
        <taxon>Orbiliomycetes</taxon>
        <taxon>Orbiliales</taxon>
        <taxon>Orbiliaceae</taxon>
        <taxon>Orbilia</taxon>
    </lineage>
</organism>
<accession>A0A7C8JEY6</accession>
<feature type="region of interest" description="Disordered" evidence="1">
    <location>
        <begin position="1"/>
        <end position="26"/>
    </location>
</feature>
<dbReference type="AlphaFoldDB" id="A0A7C8JEY6"/>
<proteinExistence type="predicted"/>
<dbReference type="Proteomes" id="UP000480548">
    <property type="component" value="Unassembled WGS sequence"/>
</dbReference>